<comment type="caution">
    <text evidence="1">The sequence shown here is derived from an EMBL/GenBank/DDBJ whole genome shotgun (WGS) entry which is preliminary data.</text>
</comment>
<name>A0A922T4N2_9STRE</name>
<protein>
    <submittedName>
        <fullName evidence="1">Uncharacterized protein</fullName>
    </submittedName>
</protein>
<accession>A0A922T4N2</accession>
<proteinExistence type="predicted"/>
<sequence length="117" mass="12963">MAISDSSYKKLAEQVYYVETRKAKLDRKRVIDNTRKITDPKTGQIFKVLLVQDNNNDANKTNDNGMQAMAVAPIVKGDVDTSQVVIAYAGTNAADSRDLDTDWQLLIRGNQDDLVSG</sequence>
<evidence type="ECO:0000313" key="2">
    <source>
        <dbReference type="Proteomes" id="UP000028704"/>
    </source>
</evidence>
<feature type="non-terminal residue" evidence="1">
    <location>
        <position position="117"/>
    </location>
</feature>
<organism evidence="1 2">
    <name type="scientific">Streptococcus equi subsp. ruminatorum CECT 5772</name>
    <dbReference type="NCBI Taxonomy" id="1051981"/>
    <lineage>
        <taxon>Bacteria</taxon>
        <taxon>Bacillati</taxon>
        <taxon>Bacillota</taxon>
        <taxon>Bacilli</taxon>
        <taxon>Lactobacillales</taxon>
        <taxon>Streptococcaceae</taxon>
        <taxon>Streptococcus</taxon>
    </lineage>
</organism>
<reference evidence="1 2" key="1">
    <citation type="journal article" date="2014" name="Int. J. Syst. Evol. Microbiol.">
        <title>Phylogenomics and the dynamic genome evolution of the genus Streptococcus.</title>
        <authorList>
            <consortium name="The Broad Institute Genome Sequencing Platform"/>
            <person name="Richards V.P."/>
            <person name="Palmer S.R."/>
            <person name="Pavinski Bitar P.D."/>
            <person name="Qin X."/>
            <person name="Weinstock G.M."/>
            <person name="Highlander S.K."/>
            <person name="Town C.D."/>
            <person name="Burne R.A."/>
            <person name="Stanhope M.J."/>
        </authorList>
    </citation>
    <scope>NUCLEOTIDE SEQUENCE [LARGE SCALE GENOMIC DNA]</scope>
    <source>
        <strain evidence="1 2">CECT 5772</strain>
    </source>
</reference>
<dbReference type="AlphaFoldDB" id="A0A922T4N2"/>
<dbReference type="Proteomes" id="UP000028704">
    <property type="component" value="Unassembled WGS sequence"/>
</dbReference>
<gene>
    <name evidence="1" type="ORF">CECT5772_09332</name>
</gene>
<evidence type="ECO:0000313" key="1">
    <source>
        <dbReference type="EMBL" id="KED03774.1"/>
    </source>
</evidence>
<dbReference type="EMBL" id="AWEX01000099">
    <property type="protein sequence ID" value="KED03774.1"/>
    <property type="molecule type" value="Genomic_DNA"/>
</dbReference>